<feature type="compositionally biased region" description="Polar residues" evidence="5">
    <location>
        <begin position="1"/>
        <end position="16"/>
    </location>
</feature>
<dbReference type="GO" id="GO:0008324">
    <property type="term" value="F:monoatomic cation transmembrane transporter activity"/>
    <property type="evidence" value="ECO:0007669"/>
    <property type="project" value="InterPro"/>
</dbReference>
<feature type="compositionally biased region" description="Low complexity" evidence="5">
    <location>
        <begin position="23"/>
        <end position="34"/>
    </location>
</feature>
<dbReference type="KEGG" id="som:SOMG_01640"/>
<evidence type="ECO:0000256" key="4">
    <source>
        <dbReference type="ARBA" id="ARBA00023136"/>
    </source>
</evidence>
<dbReference type="InterPro" id="IPR058533">
    <property type="entry name" value="Cation_efflux_TM"/>
</dbReference>
<feature type="domain" description="Cation efflux protein transmembrane" evidence="7">
    <location>
        <begin position="108"/>
        <end position="301"/>
    </location>
</feature>
<feature type="transmembrane region" description="Helical" evidence="6">
    <location>
        <begin position="125"/>
        <end position="145"/>
    </location>
</feature>
<keyword evidence="2 6" id="KW-0812">Transmembrane</keyword>
<feature type="region of interest" description="Disordered" evidence="5">
    <location>
        <begin position="1"/>
        <end position="42"/>
    </location>
</feature>
<dbReference type="GO" id="GO:0016020">
    <property type="term" value="C:membrane"/>
    <property type="evidence" value="ECO:0007669"/>
    <property type="project" value="UniProtKB-SubCell"/>
</dbReference>
<feature type="transmembrane region" description="Helical" evidence="6">
    <location>
        <begin position="216"/>
        <end position="235"/>
    </location>
</feature>
<keyword evidence="4 6" id="KW-0472">Membrane</keyword>
<dbReference type="AlphaFoldDB" id="A0AAE9W8E2"/>
<organism evidence="8 9">
    <name type="scientific">Schizosaccharomyces osmophilus</name>
    <dbReference type="NCBI Taxonomy" id="2545709"/>
    <lineage>
        <taxon>Eukaryota</taxon>
        <taxon>Fungi</taxon>
        <taxon>Dikarya</taxon>
        <taxon>Ascomycota</taxon>
        <taxon>Taphrinomycotina</taxon>
        <taxon>Schizosaccharomycetes</taxon>
        <taxon>Schizosaccharomycetales</taxon>
        <taxon>Schizosaccharomycetaceae</taxon>
        <taxon>Schizosaccharomyces</taxon>
    </lineage>
</organism>
<dbReference type="Pfam" id="PF01545">
    <property type="entry name" value="Cation_efflux"/>
    <property type="match status" value="1"/>
</dbReference>
<evidence type="ECO:0000313" key="9">
    <source>
        <dbReference type="Proteomes" id="UP001212411"/>
    </source>
</evidence>
<dbReference type="Gene3D" id="1.20.1510.10">
    <property type="entry name" value="Cation efflux protein transmembrane domain"/>
    <property type="match status" value="1"/>
</dbReference>
<evidence type="ECO:0000313" key="8">
    <source>
        <dbReference type="EMBL" id="WBW70761.1"/>
    </source>
</evidence>
<evidence type="ECO:0000256" key="2">
    <source>
        <dbReference type="ARBA" id="ARBA00022692"/>
    </source>
</evidence>
<dbReference type="GeneID" id="80875122"/>
<name>A0AAE9W8E2_9SCHI</name>
<evidence type="ECO:0000256" key="1">
    <source>
        <dbReference type="ARBA" id="ARBA00004141"/>
    </source>
</evidence>
<feature type="transmembrane region" description="Helical" evidence="6">
    <location>
        <begin position="279"/>
        <end position="304"/>
    </location>
</feature>
<accession>A0AAE9W8E2</accession>
<evidence type="ECO:0000256" key="3">
    <source>
        <dbReference type="ARBA" id="ARBA00022989"/>
    </source>
</evidence>
<reference evidence="8 9" key="1">
    <citation type="journal article" date="2023" name="G3 (Bethesda)">
        <title>A high-quality reference genome for the fission yeast Schizosaccharomyces osmophilus.</title>
        <authorList>
            <person name="Jia G.S."/>
            <person name="Zhang W.C."/>
            <person name="Liang Y."/>
            <person name="Liu X.H."/>
            <person name="Rhind N."/>
            <person name="Pidoux A."/>
            <person name="Brysch-Herzberg M."/>
            <person name="Du L.L."/>
        </authorList>
    </citation>
    <scope>NUCLEOTIDE SEQUENCE [LARGE SCALE GENOMIC DNA]</scope>
    <source>
        <strain evidence="8 9">CBS 15793</strain>
    </source>
</reference>
<keyword evidence="9" id="KW-1185">Reference proteome</keyword>
<gene>
    <name evidence="8" type="primary">zrg17</name>
    <name evidence="8" type="ORF">SOMG_01640</name>
</gene>
<feature type="transmembrane region" description="Helical" evidence="6">
    <location>
        <begin position="166"/>
        <end position="186"/>
    </location>
</feature>
<feature type="transmembrane region" description="Helical" evidence="6">
    <location>
        <begin position="102"/>
        <end position="119"/>
    </location>
</feature>
<evidence type="ECO:0000256" key="5">
    <source>
        <dbReference type="SAM" id="MobiDB-lite"/>
    </source>
</evidence>
<sequence length="392" mass="43908">MQSPPKSPKQSFTSIKFQEPNRENSNSNGFGESSKPNSQTSVNKLLNVDTRPSHRKGHHHRHSLSHQYFLPPKNRKPLSFPATYPIPTLTETFSILTWRQKLKISSSLLFFFVSVFVFLSGDATVLLSLSCSLIVEGVLITLNVWRETLDCFVVWRRTSLRYPFGLQQVELLADFAFCILLLFLGLNLLKEPAEHAIEDWGNIQHLEHAGVEGAHIQSTFSISVALLLSGAALLFDRSHIHSQRLDSRFFHGLTFVPSSILVVLQSVGVQVGSLLSHIFAISIAVTAVIAGFSIAKSLAMLLLLTYSNKDKVFQCISLIKEDSRIEQLNSATIWQPHYNTCIANISITVRGSEREQISIREDVTKIIQKTVGSIFGTGVQPKWEITIDIQRI</sequence>
<proteinExistence type="predicted"/>
<evidence type="ECO:0000259" key="7">
    <source>
        <dbReference type="Pfam" id="PF01545"/>
    </source>
</evidence>
<dbReference type="GO" id="GO:0098771">
    <property type="term" value="P:inorganic ion homeostasis"/>
    <property type="evidence" value="ECO:0007669"/>
    <property type="project" value="UniProtKB-ARBA"/>
</dbReference>
<dbReference type="Proteomes" id="UP001212411">
    <property type="component" value="Chromosome 1"/>
</dbReference>
<dbReference type="RefSeq" id="XP_056035004.1">
    <property type="nucleotide sequence ID" value="XM_056180433.1"/>
</dbReference>
<feature type="transmembrane region" description="Helical" evidence="6">
    <location>
        <begin position="247"/>
        <end position="267"/>
    </location>
</feature>
<keyword evidence="3 6" id="KW-1133">Transmembrane helix</keyword>
<comment type="subcellular location">
    <subcellularLocation>
        <location evidence="1">Membrane</location>
        <topology evidence="1">Multi-pass membrane protein</topology>
    </subcellularLocation>
</comment>
<protein>
    <submittedName>
        <fullName evidence="8">Golgi zinc importer, CDF family, Zrg17</fullName>
    </submittedName>
</protein>
<dbReference type="InterPro" id="IPR027469">
    <property type="entry name" value="Cation_efflux_TMD_sf"/>
</dbReference>
<dbReference type="GO" id="GO:0030003">
    <property type="term" value="P:intracellular monoatomic cation homeostasis"/>
    <property type="evidence" value="ECO:0007669"/>
    <property type="project" value="UniProtKB-ARBA"/>
</dbReference>
<evidence type="ECO:0000256" key="6">
    <source>
        <dbReference type="SAM" id="Phobius"/>
    </source>
</evidence>
<dbReference type="EMBL" id="CP115611">
    <property type="protein sequence ID" value="WBW70761.1"/>
    <property type="molecule type" value="Genomic_DNA"/>
</dbReference>